<keyword evidence="4" id="KW-0997">Cell inner membrane</keyword>
<feature type="transmembrane region" description="Helical" evidence="8">
    <location>
        <begin position="430"/>
        <end position="450"/>
    </location>
</feature>
<dbReference type="NCBIfam" id="NF033617">
    <property type="entry name" value="RND_permease_2"/>
    <property type="match status" value="1"/>
</dbReference>
<keyword evidence="7 8" id="KW-0472">Membrane</keyword>
<dbReference type="Pfam" id="PF00873">
    <property type="entry name" value="ACR_tran"/>
    <property type="match status" value="1"/>
</dbReference>
<keyword evidence="2" id="KW-0813">Transport</keyword>
<dbReference type="EMBL" id="MKGR01000024">
    <property type="protein sequence ID" value="OKP03718.1"/>
    <property type="molecule type" value="Genomic_DNA"/>
</dbReference>
<dbReference type="SUPFAM" id="SSF82866">
    <property type="entry name" value="Multidrug efflux transporter AcrB transmembrane domain"/>
    <property type="match status" value="2"/>
</dbReference>
<gene>
    <name evidence="9" type="ORF">Xentx_02865</name>
</gene>
<accession>A0A1Q5TU03</accession>
<feature type="transmembrane region" description="Helical" evidence="8">
    <location>
        <begin position="523"/>
        <end position="542"/>
    </location>
</feature>
<name>A0A1Q5TU03_9GAMM</name>
<dbReference type="GO" id="GO:0042910">
    <property type="term" value="F:xenobiotic transmembrane transporter activity"/>
    <property type="evidence" value="ECO:0007669"/>
    <property type="project" value="TreeGrafter"/>
</dbReference>
<organism evidence="9 10">
    <name type="scientific">Xenorhabdus thuongxuanensis</name>
    <dbReference type="NCBI Taxonomy" id="1873484"/>
    <lineage>
        <taxon>Bacteria</taxon>
        <taxon>Pseudomonadati</taxon>
        <taxon>Pseudomonadota</taxon>
        <taxon>Gammaproteobacteria</taxon>
        <taxon>Enterobacterales</taxon>
        <taxon>Morganellaceae</taxon>
        <taxon>Xenorhabdus</taxon>
    </lineage>
</organism>
<dbReference type="Gene3D" id="3.30.70.1430">
    <property type="entry name" value="Multidrug efflux transporter AcrB pore domain"/>
    <property type="match status" value="2"/>
</dbReference>
<dbReference type="RefSeq" id="WP_074020907.1">
    <property type="nucleotide sequence ID" value="NZ_CAWMWP010000048.1"/>
</dbReference>
<evidence type="ECO:0000256" key="2">
    <source>
        <dbReference type="ARBA" id="ARBA00022448"/>
    </source>
</evidence>
<dbReference type="Gene3D" id="3.30.70.1320">
    <property type="entry name" value="Multidrug efflux transporter AcrB pore domain like"/>
    <property type="match status" value="1"/>
</dbReference>
<dbReference type="FunFam" id="3.30.70.1430:FF:000001">
    <property type="entry name" value="Efflux pump membrane transporter"/>
    <property type="match status" value="1"/>
</dbReference>
<comment type="caution">
    <text evidence="9">The sequence shown here is derived from an EMBL/GenBank/DDBJ whole genome shotgun (WGS) entry which is preliminary data.</text>
</comment>
<dbReference type="InterPro" id="IPR001036">
    <property type="entry name" value="Acrflvin-R"/>
</dbReference>
<dbReference type="PRINTS" id="PR00702">
    <property type="entry name" value="ACRIFLAVINRP"/>
</dbReference>
<feature type="transmembrane region" description="Helical" evidence="8">
    <location>
        <begin position="359"/>
        <end position="379"/>
    </location>
</feature>
<protein>
    <submittedName>
        <fullName evidence="9">RND efflux transporter</fullName>
    </submittedName>
</protein>
<dbReference type="SUPFAM" id="SSF82714">
    <property type="entry name" value="Multidrug efflux transporter AcrB TolC docking domain, DN and DC subdomains"/>
    <property type="match status" value="2"/>
</dbReference>
<evidence type="ECO:0000256" key="4">
    <source>
        <dbReference type="ARBA" id="ARBA00022519"/>
    </source>
</evidence>
<keyword evidence="5 8" id="KW-0812">Transmembrane</keyword>
<proteinExistence type="predicted"/>
<reference evidence="9 10" key="1">
    <citation type="submission" date="2016-09" db="EMBL/GenBank/DDBJ databases">
        <title>Xenorhabdus thuongxuanensis sp. nov. and Xenorhabdus eapokensis sp. nov., isolated from Steinernema species.</title>
        <authorList>
            <person name="Kaempfer P."/>
            <person name="Tobias N.J."/>
            <person name="Phan Ke L."/>
            <person name="Bode H.B."/>
            <person name="Glaeser S.P."/>
        </authorList>
    </citation>
    <scope>NUCLEOTIDE SEQUENCE [LARGE SCALE GENOMIC DNA]</scope>
    <source>
        <strain evidence="9 10">30TX1</strain>
    </source>
</reference>
<feature type="transmembrane region" description="Helical" evidence="8">
    <location>
        <begin position="844"/>
        <end position="862"/>
    </location>
</feature>
<evidence type="ECO:0000256" key="5">
    <source>
        <dbReference type="ARBA" id="ARBA00022692"/>
    </source>
</evidence>
<evidence type="ECO:0000313" key="10">
    <source>
        <dbReference type="Proteomes" id="UP000186277"/>
    </source>
</evidence>
<feature type="transmembrane region" description="Helical" evidence="8">
    <location>
        <begin position="874"/>
        <end position="897"/>
    </location>
</feature>
<evidence type="ECO:0000256" key="7">
    <source>
        <dbReference type="ARBA" id="ARBA00023136"/>
    </source>
</evidence>
<dbReference type="PANTHER" id="PTHR32063">
    <property type="match status" value="1"/>
</dbReference>
<feature type="transmembrane region" description="Helical" evidence="8">
    <location>
        <begin position="977"/>
        <end position="1003"/>
    </location>
</feature>
<dbReference type="Gene3D" id="3.30.2090.10">
    <property type="entry name" value="Multidrug efflux transporter AcrB TolC docking domain, DN and DC subdomains"/>
    <property type="match status" value="2"/>
</dbReference>
<dbReference type="Proteomes" id="UP000186277">
    <property type="component" value="Unassembled WGS sequence"/>
</dbReference>
<keyword evidence="3" id="KW-1003">Cell membrane</keyword>
<dbReference type="SUPFAM" id="SSF82693">
    <property type="entry name" value="Multidrug efflux transporter AcrB pore domain, PN1, PN2, PC1 and PC2 subdomains"/>
    <property type="match status" value="4"/>
</dbReference>
<comment type="subcellular location">
    <subcellularLocation>
        <location evidence="1">Cell inner membrane</location>
        <topology evidence="1">Multi-pass membrane protein</topology>
    </subcellularLocation>
</comment>
<evidence type="ECO:0000256" key="8">
    <source>
        <dbReference type="SAM" id="Phobius"/>
    </source>
</evidence>
<evidence type="ECO:0000256" key="3">
    <source>
        <dbReference type="ARBA" id="ARBA00022475"/>
    </source>
</evidence>
<dbReference type="AlphaFoldDB" id="A0A1Q5TU03"/>
<keyword evidence="10" id="KW-1185">Reference proteome</keyword>
<dbReference type="Gene3D" id="1.20.1640.10">
    <property type="entry name" value="Multidrug efflux transporter AcrB transmembrane domain"/>
    <property type="match status" value="2"/>
</dbReference>
<dbReference type="Gene3D" id="3.30.70.1440">
    <property type="entry name" value="Multidrug efflux transporter AcrB pore domain"/>
    <property type="match status" value="1"/>
</dbReference>
<dbReference type="OrthoDB" id="9757904at2"/>
<dbReference type="PANTHER" id="PTHR32063:SF28">
    <property type="entry name" value="BLR2861 PROTEIN"/>
    <property type="match status" value="1"/>
</dbReference>
<dbReference type="FunFam" id="1.20.1640.10:FF:000001">
    <property type="entry name" value="Efflux pump membrane transporter"/>
    <property type="match status" value="1"/>
</dbReference>
<feature type="transmembrane region" description="Helical" evidence="8">
    <location>
        <begin position="462"/>
        <end position="489"/>
    </location>
</feature>
<evidence type="ECO:0000256" key="6">
    <source>
        <dbReference type="ARBA" id="ARBA00022989"/>
    </source>
</evidence>
<dbReference type="InterPro" id="IPR027463">
    <property type="entry name" value="AcrB_DN_DC_subdom"/>
</dbReference>
<evidence type="ECO:0000313" key="9">
    <source>
        <dbReference type="EMBL" id="OKP03718.1"/>
    </source>
</evidence>
<feature type="transmembrane region" description="Helical" evidence="8">
    <location>
        <begin position="944"/>
        <end position="965"/>
    </location>
</feature>
<evidence type="ECO:0000256" key="1">
    <source>
        <dbReference type="ARBA" id="ARBA00004429"/>
    </source>
</evidence>
<dbReference type="GO" id="GO:0005886">
    <property type="term" value="C:plasma membrane"/>
    <property type="evidence" value="ECO:0007669"/>
    <property type="project" value="UniProtKB-SubCell"/>
</dbReference>
<feature type="transmembrane region" description="Helical" evidence="8">
    <location>
        <begin position="333"/>
        <end position="352"/>
    </location>
</feature>
<sequence length="1030" mass="111618">MTFTDLFVRRPVLALVVSTLILLLGVFALSKLNIRQYPQLESSTITITTTYPGASADLMQGFVTQPIAQVVSGVEGVDYLSSSSVQGRSVVTVRMELNRDSTQALAQVMAKVNQVRYKLPKEAYDPVIELSSGESTAVAYVGFSSDTLSASALTDYLSRVVEPMYSSIEGVSKIEIFGGQKLSMRLWLDVNKLAGRGLTATDVAAAVRQNNYQAAPGKIKGEYVVSNIHVNTDLTSIEDFRDLVIRNDGNSLVRLKDVATVELGSATTDSSGMYNDKMAVYLALFSTPTGNPLVIVDGINKLFPDIRKTLPPGVEMGLAFDTARFINASINEVAHTLLEAIIIVIAVVFFCLGSLRSVLIPIVAIPLSMLGAAGLMLAFGFSINLLTLLAMVLTVGLVVDDAIVVVENIHRHIEEGKSPVIASLIGAREVAAPVIAMTITLAAVYAPIGLMSGLTGALFKEFALTLAGAVIVSGVVALTLSPVMSSFLLQSQQNEGRIARSAEFFFEKLTHYYSLVLNVSLRYRWVMGGFVLLVMISLPLLYQHARQELAPSEDQAVVLAAIKSPQYANLDYAERFAHKLDGIFREIPEAVGTWVVNGTDGPSASFGGVNLSAWNERKRSAADIQAQLQREVNDVEGSSIFIIQLPPLPGSTGGLPIQMVLRSVEDYPGLYRTMEEIKQRARESGLFIVVDSDLDYNNPVVQVQIDRAKANSLGVRMQDIGESLAVLVGENYINRFSMQGRSYDVIPQSISRQRLTPEALSHHYVRTEDQKMIPLSTIVSVSTRVEPNKLTQFNQQNAATFQAIPAPGITLGQAVDFLEGVADNLPAGYSHDWQSDARQYKQEGHALALTFLAALVIIYLVLAAQYESLVDPLIILITVPLSICGALIPLAMGYITLNIYTQIGLVTLIGLISKHGILMVEFANKLQESEGLDKRSAIIQAARIRLRPVLMTTAAMVIGLIPLLFASGAGANSRFGIGLVIVTGMLVGTFFTLFVLPTVYVFLARNHTAAAVTPRKQQLNKADDIMDSTH</sequence>
<keyword evidence="6 8" id="KW-1133">Transmembrane helix</keyword>